<dbReference type="AlphaFoldDB" id="A0A011PPT5"/>
<keyword evidence="3" id="KW-0963">Cytoplasm</keyword>
<accession>A0A011PPT5</accession>
<dbReference type="GO" id="GO:0009295">
    <property type="term" value="C:nucleoid"/>
    <property type="evidence" value="ECO:0007669"/>
    <property type="project" value="UniProtKB-SubCell"/>
</dbReference>
<evidence type="ECO:0000313" key="6">
    <source>
        <dbReference type="EMBL" id="EXI89446.1"/>
    </source>
</evidence>
<keyword evidence="7" id="KW-1185">Reference proteome</keyword>
<reference evidence="6" key="1">
    <citation type="submission" date="2014-02" db="EMBL/GenBank/DDBJ databases">
        <title>Expanding our view of genomic diversity in Candidatus Accumulibacter clades.</title>
        <authorList>
            <person name="Skennerton C.T."/>
            <person name="Barr J.J."/>
            <person name="Slater F.R."/>
            <person name="Bond P.L."/>
            <person name="Tyson G.W."/>
        </authorList>
    </citation>
    <scope>NUCLEOTIDE SEQUENCE [LARGE SCALE GENOMIC DNA]</scope>
</reference>
<dbReference type="Gene3D" id="4.10.430.10">
    <property type="entry name" value="Histone-like protein H-NS, C-terminal domain"/>
    <property type="match status" value="1"/>
</dbReference>
<evidence type="ECO:0000256" key="2">
    <source>
        <dbReference type="ARBA" id="ARBA00010610"/>
    </source>
</evidence>
<sequence>MATYRELLEQRDSLEQQIAEARRSEVAAAIVQAKQLIAEYGLTAADCGFRGLGALAGKTRTTVAVKYRGPNGEGWSGRGKAPNWLTSLEAQGRHRDEFLVSR</sequence>
<dbReference type="eggNOG" id="COG2916">
    <property type="taxonomic scope" value="Bacteria"/>
</dbReference>
<evidence type="ECO:0000259" key="5">
    <source>
        <dbReference type="SMART" id="SM00528"/>
    </source>
</evidence>
<comment type="subcellular location">
    <subcellularLocation>
        <location evidence="1">Cytoplasm</location>
        <location evidence="1">Nucleoid</location>
    </subcellularLocation>
</comment>
<feature type="domain" description="DNA-binding protein H-NS-like C-terminal" evidence="5">
    <location>
        <begin position="57"/>
        <end position="100"/>
    </location>
</feature>
<proteinExistence type="inferred from homology"/>
<protein>
    <submittedName>
        <fullName evidence="6">H-NS histone family protein</fullName>
    </submittedName>
</protein>
<dbReference type="EMBL" id="JEMY01000016">
    <property type="protein sequence ID" value="EXI89446.1"/>
    <property type="molecule type" value="Genomic_DNA"/>
</dbReference>
<evidence type="ECO:0000256" key="1">
    <source>
        <dbReference type="ARBA" id="ARBA00004453"/>
    </source>
</evidence>
<dbReference type="InterPro" id="IPR037150">
    <property type="entry name" value="H-NS_C_dom_sf"/>
</dbReference>
<dbReference type="InterPro" id="IPR027444">
    <property type="entry name" value="H-NS_C_dom"/>
</dbReference>
<dbReference type="PATRIC" id="fig|1454004.3.peg.1585"/>
<organism evidence="6 7">
    <name type="scientific">Accumulibacter regalis</name>
    <dbReference type="NCBI Taxonomy" id="522306"/>
    <lineage>
        <taxon>Bacteria</taxon>
        <taxon>Pseudomonadati</taxon>
        <taxon>Pseudomonadota</taxon>
        <taxon>Betaproteobacteria</taxon>
        <taxon>Candidatus Accumulibacter</taxon>
    </lineage>
</organism>
<dbReference type="GO" id="GO:0003677">
    <property type="term" value="F:DNA binding"/>
    <property type="evidence" value="ECO:0007669"/>
    <property type="project" value="UniProtKB-KW"/>
</dbReference>
<dbReference type="PANTHER" id="PTHR38097">
    <property type="match status" value="1"/>
</dbReference>
<dbReference type="STRING" id="1454004.AW11_01537"/>
<evidence type="ECO:0000256" key="3">
    <source>
        <dbReference type="ARBA" id="ARBA00022490"/>
    </source>
</evidence>
<keyword evidence="4" id="KW-0238">DNA-binding</keyword>
<evidence type="ECO:0000256" key="4">
    <source>
        <dbReference type="ARBA" id="ARBA00023125"/>
    </source>
</evidence>
<dbReference type="Proteomes" id="UP000022141">
    <property type="component" value="Unassembled WGS sequence"/>
</dbReference>
<dbReference type="SUPFAM" id="SSF81273">
    <property type="entry name" value="H-NS histone-like proteins"/>
    <property type="match status" value="1"/>
</dbReference>
<gene>
    <name evidence="6" type="ORF">AW11_01537</name>
</gene>
<dbReference type="Pfam" id="PF00816">
    <property type="entry name" value="Histone_HNS"/>
    <property type="match status" value="1"/>
</dbReference>
<name>A0A011PPT5_ACCRE</name>
<comment type="similarity">
    <text evidence="2">Belongs to the histone-like protein H-NS family.</text>
</comment>
<evidence type="ECO:0000313" key="7">
    <source>
        <dbReference type="Proteomes" id="UP000022141"/>
    </source>
</evidence>
<dbReference type="PANTHER" id="PTHR38097:SF2">
    <property type="entry name" value="DNA-BINDING PROTEIN STPA"/>
    <property type="match status" value="1"/>
</dbReference>
<dbReference type="SMART" id="SM00528">
    <property type="entry name" value="HNS"/>
    <property type="match status" value="1"/>
</dbReference>
<comment type="caution">
    <text evidence="6">The sequence shown here is derived from an EMBL/GenBank/DDBJ whole genome shotgun (WGS) entry which is preliminary data.</text>
</comment>